<reference evidence="1 2" key="1">
    <citation type="journal article" date="2022" name="bioRxiv">
        <title>Genomics of Preaxostyla Flagellates Illuminates Evolutionary Transitions and the Path Towards Mitochondrial Loss.</title>
        <authorList>
            <person name="Novak L.V.F."/>
            <person name="Treitli S.C."/>
            <person name="Pyrih J."/>
            <person name="Halakuc P."/>
            <person name="Pipaliya S.V."/>
            <person name="Vacek V."/>
            <person name="Brzon O."/>
            <person name="Soukal P."/>
            <person name="Eme L."/>
            <person name="Dacks J.B."/>
            <person name="Karnkowska A."/>
            <person name="Elias M."/>
            <person name="Hampl V."/>
        </authorList>
    </citation>
    <scope>NUCLEOTIDE SEQUENCE [LARGE SCALE GENOMIC DNA]</scope>
    <source>
        <strain evidence="1">NAU3</strain>
        <tissue evidence="1">Gut</tissue>
    </source>
</reference>
<organism evidence="1 2">
    <name type="scientific">Blattamonas nauphoetae</name>
    <dbReference type="NCBI Taxonomy" id="2049346"/>
    <lineage>
        <taxon>Eukaryota</taxon>
        <taxon>Metamonada</taxon>
        <taxon>Preaxostyla</taxon>
        <taxon>Oxymonadida</taxon>
        <taxon>Blattamonas</taxon>
    </lineage>
</organism>
<name>A0ABQ9WXV5_9EUKA</name>
<dbReference type="EMBL" id="JARBJD010000312">
    <property type="protein sequence ID" value="KAK2944143.1"/>
    <property type="molecule type" value="Genomic_DNA"/>
</dbReference>
<proteinExistence type="predicted"/>
<comment type="caution">
    <text evidence="1">The sequence shown here is derived from an EMBL/GenBank/DDBJ whole genome shotgun (WGS) entry which is preliminary data.</text>
</comment>
<evidence type="ECO:0000313" key="2">
    <source>
        <dbReference type="Proteomes" id="UP001281761"/>
    </source>
</evidence>
<accession>A0ABQ9WXV5</accession>
<protein>
    <submittedName>
        <fullName evidence="1">Uncharacterized protein</fullName>
    </submittedName>
</protein>
<gene>
    <name evidence="1" type="ORF">BLNAU_20928</name>
</gene>
<dbReference type="Proteomes" id="UP001281761">
    <property type="component" value="Unassembled WGS sequence"/>
</dbReference>
<evidence type="ECO:0000313" key="1">
    <source>
        <dbReference type="EMBL" id="KAK2944143.1"/>
    </source>
</evidence>
<sequence length="85" mass="9426">MLEHPKSFHSFVETEHLGGAAGKAASPPSVAAAVNLRTRQNLTLIAKDLHTTDNPDTFETKESYLQKMAYIFLLYADIDAQQVLH</sequence>
<keyword evidence="2" id="KW-1185">Reference proteome</keyword>